<keyword evidence="5" id="KW-1185">Reference proteome</keyword>
<comment type="caution">
    <text evidence="4">The sequence shown here is derived from an EMBL/GenBank/DDBJ whole genome shotgun (WGS) entry which is preliminary data.</text>
</comment>
<dbReference type="Pfam" id="PF00652">
    <property type="entry name" value="Ricin_B_lectin"/>
    <property type="match status" value="1"/>
</dbReference>
<proteinExistence type="predicted"/>
<dbReference type="RefSeq" id="WP_386822872.1">
    <property type="nucleotide sequence ID" value="NZ_JBHTIF010000001.1"/>
</dbReference>
<dbReference type="PROSITE" id="PS50231">
    <property type="entry name" value="RICIN_B_LECTIN"/>
    <property type="match status" value="1"/>
</dbReference>
<feature type="signal peptide" evidence="2">
    <location>
        <begin position="1"/>
        <end position="33"/>
    </location>
</feature>
<organism evidence="4 5">
    <name type="scientific">Lysobacter brunescens</name>
    <dbReference type="NCBI Taxonomy" id="262323"/>
    <lineage>
        <taxon>Bacteria</taxon>
        <taxon>Pseudomonadati</taxon>
        <taxon>Pseudomonadota</taxon>
        <taxon>Gammaproteobacteria</taxon>
        <taxon>Lysobacterales</taxon>
        <taxon>Lysobacteraceae</taxon>
        <taxon>Lysobacter</taxon>
    </lineage>
</organism>
<dbReference type="Gene3D" id="3.20.20.190">
    <property type="entry name" value="Phosphatidylinositol (PI) phosphodiesterase"/>
    <property type="match status" value="1"/>
</dbReference>
<feature type="domain" description="Ricin B lectin" evidence="3">
    <location>
        <begin position="344"/>
        <end position="475"/>
    </location>
</feature>
<keyword evidence="4" id="KW-0378">Hydrolase</keyword>
<evidence type="ECO:0000256" key="2">
    <source>
        <dbReference type="SAM" id="SignalP"/>
    </source>
</evidence>
<sequence length="485" mass="51774">MSFRFPTARRRVARGLQAAALALLALPFAAVQAQSDPRLDQLYMLQPHNSYEHGAQLTLWLDAGYRTLELDVQDQDDGSTNPRGPYVAHDGGPTNSNCRGTADRLADCLDDIVAWQDAHPGELPIVVFVDMKTRTGNLLSAWDVSKIDALDRFVSGYLGSRLYRYADLRSAIAGAPGATAREKLGAVGWPSANALRGRIIVAFTGGRIGAVNQGMDAMIALRGSAMSAFLCPDVDAPDPGEISGTVDGMSASASGQMLCANVQAGDHYQLVANRAAEYRQLMHLWGAAGDFVSTDFAPTYIAVAHGVSAIGMDVTDSLSDGSVTVPAWTANIPLVGLRRGLPGYFTLRPLSASGTRCVGTSNNAYGNGSALDQELCSGGYDQQYVYTAEGQLRPRGNNAQCVDISGGSAGAGKAMHLWDCDGGDSEKWFITTDGRFRSRHNTSYCATVPNGTLNTGVQLRTEVCGTASWQRFERVSVPDWPQTSF</sequence>
<dbReference type="InterPro" id="IPR035992">
    <property type="entry name" value="Ricin_B-like_lectins"/>
</dbReference>
<dbReference type="GO" id="GO:0004435">
    <property type="term" value="F:phosphatidylinositol-4,5-bisphosphate phospholipase C activity"/>
    <property type="evidence" value="ECO:0007669"/>
    <property type="project" value="UniProtKB-EC"/>
</dbReference>
<dbReference type="SUPFAM" id="SSF51695">
    <property type="entry name" value="PLC-like phosphodiesterases"/>
    <property type="match status" value="1"/>
</dbReference>
<dbReference type="Proteomes" id="UP001597110">
    <property type="component" value="Unassembled WGS sequence"/>
</dbReference>
<protein>
    <submittedName>
        <fullName evidence="4">Ca2+-dependent phosphoinositide-specific phospholipase C</fullName>
        <ecNumber evidence="4">3.1.4.11</ecNumber>
    </submittedName>
</protein>
<dbReference type="EMBL" id="JBHTIF010000001">
    <property type="protein sequence ID" value="MFD0725263.1"/>
    <property type="molecule type" value="Genomic_DNA"/>
</dbReference>
<dbReference type="EC" id="3.1.4.11" evidence="4"/>
<keyword evidence="2" id="KW-0732">Signal</keyword>
<feature type="chain" id="PRO_5046872537" evidence="2">
    <location>
        <begin position="34"/>
        <end position="485"/>
    </location>
</feature>
<gene>
    <name evidence="4" type="ORF">ACFQ0E_06560</name>
</gene>
<feature type="region of interest" description="Disordered" evidence="1">
    <location>
        <begin position="73"/>
        <end position="95"/>
    </location>
</feature>
<accession>A0ABW2YBH9</accession>
<dbReference type="SUPFAM" id="SSF50370">
    <property type="entry name" value="Ricin B-like lectins"/>
    <property type="match status" value="1"/>
</dbReference>
<evidence type="ECO:0000259" key="3">
    <source>
        <dbReference type="SMART" id="SM00458"/>
    </source>
</evidence>
<evidence type="ECO:0000313" key="4">
    <source>
        <dbReference type="EMBL" id="MFD0725263.1"/>
    </source>
</evidence>
<dbReference type="SMART" id="SM00458">
    <property type="entry name" value="RICIN"/>
    <property type="match status" value="1"/>
</dbReference>
<dbReference type="PROSITE" id="PS50007">
    <property type="entry name" value="PIPLC_X_DOMAIN"/>
    <property type="match status" value="1"/>
</dbReference>
<evidence type="ECO:0000313" key="5">
    <source>
        <dbReference type="Proteomes" id="UP001597110"/>
    </source>
</evidence>
<dbReference type="InterPro" id="IPR032075">
    <property type="entry name" value="PI-PLC-C1"/>
</dbReference>
<dbReference type="InterPro" id="IPR000772">
    <property type="entry name" value="Ricin_B_lectin"/>
</dbReference>
<evidence type="ECO:0000256" key="1">
    <source>
        <dbReference type="SAM" id="MobiDB-lite"/>
    </source>
</evidence>
<reference evidence="5" key="1">
    <citation type="journal article" date="2019" name="Int. J. Syst. Evol. Microbiol.">
        <title>The Global Catalogue of Microorganisms (GCM) 10K type strain sequencing project: providing services to taxonomists for standard genome sequencing and annotation.</title>
        <authorList>
            <consortium name="The Broad Institute Genomics Platform"/>
            <consortium name="The Broad Institute Genome Sequencing Center for Infectious Disease"/>
            <person name="Wu L."/>
            <person name="Ma J."/>
        </authorList>
    </citation>
    <scope>NUCLEOTIDE SEQUENCE [LARGE SCALE GENOMIC DNA]</scope>
    <source>
        <strain evidence="5">CCUG 55585</strain>
    </source>
</reference>
<dbReference type="InterPro" id="IPR017946">
    <property type="entry name" value="PLC-like_Pdiesterase_TIM-brl"/>
</dbReference>
<dbReference type="Gene3D" id="2.80.10.50">
    <property type="match status" value="1"/>
</dbReference>
<name>A0ABW2YBH9_9GAMM</name>
<dbReference type="Pfam" id="PF16670">
    <property type="entry name" value="PI-PLC-C1"/>
    <property type="match status" value="1"/>
</dbReference>
<dbReference type="CDD" id="cd00161">
    <property type="entry name" value="beta-trefoil_Ricin-like"/>
    <property type="match status" value="1"/>
</dbReference>